<evidence type="ECO:0000256" key="1">
    <source>
        <dbReference type="SAM" id="MobiDB-lite"/>
    </source>
</evidence>
<dbReference type="Proteomes" id="UP000237968">
    <property type="component" value="Unassembled WGS sequence"/>
</dbReference>
<protein>
    <submittedName>
        <fullName evidence="2">Uncharacterized protein</fullName>
    </submittedName>
</protein>
<keyword evidence="3" id="KW-1185">Reference proteome</keyword>
<dbReference type="EMBL" id="PVNK01000175">
    <property type="protein sequence ID" value="PRP94727.1"/>
    <property type="molecule type" value="Genomic_DNA"/>
</dbReference>
<reference evidence="2 3" key="1">
    <citation type="submission" date="2018-03" db="EMBL/GenBank/DDBJ databases">
        <title>Draft Genome Sequences of the Obligatory Marine Myxobacteria Enhygromyxa salina SWB005.</title>
        <authorList>
            <person name="Poehlein A."/>
            <person name="Moghaddam J.A."/>
            <person name="Harms H."/>
            <person name="Alanjari M."/>
            <person name="Koenig G.M."/>
            <person name="Daniel R."/>
            <person name="Schaeberle T.F."/>
        </authorList>
    </citation>
    <scope>NUCLEOTIDE SEQUENCE [LARGE SCALE GENOMIC DNA]</scope>
    <source>
        <strain evidence="2 3">SWB005</strain>
    </source>
</reference>
<sequence length="205" mass="22273">MWELVRATPGMHLDDLPIESPCDQDWDDMRPDAGGQRRWCDHCAQRVHDLSAMDERQARAFLDASESLDVCIAYAHDRAGNISFAKPAPRPQELIPVARLGRGPSASLLSRAAPLAALLSACTPHDRGEEAVRIVSDPIEDHAQPVVVIPSRPNDNPLIGPPGTEGGAELLDMPCEPLGRSEARTIKKGKRKRADPPLPRGSHGL</sequence>
<organism evidence="2 3">
    <name type="scientific">Enhygromyxa salina</name>
    <dbReference type="NCBI Taxonomy" id="215803"/>
    <lineage>
        <taxon>Bacteria</taxon>
        <taxon>Pseudomonadati</taxon>
        <taxon>Myxococcota</taxon>
        <taxon>Polyangia</taxon>
        <taxon>Nannocystales</taxon>
        <taxon>Nannocystaceae</taxon>
        <taxon>Enhygromyxa</taxon>
    </lineage>
</organism>
<feature type="region of interest" description="Disordered" evidence="1">
    <location>
        <begin position="151"/>
        <end position="205"/>
    </location>
</feature>
<evidence type="ECO:0000313" key="3">
    <source>
        <dbReference type="Proteomes" id="UP000237968"/>
    </source>
</evidence>
<dbReference type="AlphaFoldDB" id="A0A2S9XPD1"/>
<comment type="caution">
    <text evidence="2">The sequence shown here is derived from an EMBL/GenBank/DDBJ whole genome shotgun (WGS) entry which is preliminary data.</text>
</comment>
<name>A0A2S9XPD1_9BACT</name>
<accession>A0A2S9XPD1</accession>
<gene>
    <name evidence="2" type="ORF">ENSA5_40500</name>
</gene>
<proteinExistence type="predicted"/>
<evidence type="ECO:0000313" key="2">
    <source>
        <dbReference type="EMBL" id="PRP94727.1"/>
    </source>
</evidence>